<dbReference type="Pfam" id="PF02609">
    <property type="entry name" value="Exonuc_VII_S"/>
    <property type="match status" value="1"/>
</dbReference>
<dbReference type="PANTHER" id="PTHR34137">
    <property type="entry name" value="EXODEOXYRIBONUCLEASE 7 SMALL SUBUNIT"/>
    <property type="match status" value="1"/>
</dbReference>
<dbReference type="SUPFAM" id="SSF116842">
    <property type="entry name" value="XseB-like"/>
    <property type="match status" value="1"/>
</dbReference>
<keyword evidence="4 6" id="KW-0378">Hydrolase</keyword>
<keyword evidence="8" id="KW-1185">Reference proteome</keyword>
<evidence type="ECO:0000256" key="4">
    <source>
        <dbReference type="ARBA" id="ARBA00022801"/>
    </source>
</evidence>
<evidence type="ECO:0000256" key="3">
    <source>
        <dbReference type="ARBA" id="ARBA00022722"/>
    </source>
</evidence>
<dbReference type="AlphaFoldDB" id="A0A0F0CNL9"/>
<dbReference type="GO" id="GO:0006308">
    <property type="term" value="P:DNA catabolic process"/>
    <property type="evidence" value="ECO:0007669"/>
    <property type="project" value="UniProtKB-UniRule"/>
</dbReference>
<comment type="function">
    <text evidence="6">Bidirectionally degrades single-stranded DNA into large acid-insoluble oligonucleotides, which are then degraded further into small acid-soluble oligonucleotides.</text>
</comment>
<keyword evidence="3 6" id="KW-0540">Nuclease</keyword>
<proteinExistence type="inferred from homology"/>
<evidence type="ECO:0000313" key="8">
    <source>
        <dbReference type="Proteomes" id="UP000033428"/>
    </source>
</evidence>
<comment type="subcellular location">
    <subcellularLocation>
        <location evidence="6">Cytoplasm</location>
    </subcellularLocation>
</comment>
<comment type="subunit">
    <text evidence="6">Heterooligomer composed of large and small subunits.</text>
</comment>
<name>A0A0F0CNL9_9BACT</name>
<comment type="caution">
    <text evidence="7">The sequence shown here is derived from an EMBL/GenBank/DDBJ whole genome shotgun (WGS) entry which is preliminary data.</text>
</comment>
<dbReference type="Proteomes" id="UP000033428">
    <property type="component" value="Unassembled WGS sequence"/>
</dbReference>
<comment type="similarity">
    <text evidence="1 6">Belongs to the XseB family.</text>
</comment>
<dbReference type="GO" id="GO:0009318">
    <property type="term" value="C:exodeoxyribonuclease VII complex"/>
    <property type="evidence" value="ECO:0007669"/>
    <property type="project" value="UniProtKB-UniRule"/>
</dbReference>
<organism evidence="7 8">
    <name type="scientific">Candidatus Omnitrophus magneticus</name>
    <dbReference type="NCBI Taxonomy" id="1609969"/>
    <lineage>
        <taxon>Bacteria</taxon>
        <taxon>Pseudomonadati</taxon>
        <taxon>Candidatus Omnitrophota</taxon>
        <taxon>Candidatus Omnitrophus</taxon>
    </lineage>
</organism>
<gene>
    <name evidence="6" type="primary">xseB</name>
    <name evidence="7" type="ORF">OMAG_001294</name>
</gene>
<reference evidence="7 8" key="1">
    <citation type="submission" date="2015-02" db="EMBL/GenBank/DDBJ databases">
        <title>Single-cell genomics of uncultivated deep-branching MTB reveals a conserved set of magnetosome genes.</title>
        <authorList>
            <person name="Kolinko S."/>
            <person name="Richter M."/>
            <person name="Glockner F.O."/>
            <person name="Brachmann A."/>
            <person name="Schuler D."/>
        </authorList>
    </citation>
    <scope>NUCLEOTIDE SEQUENCE [LARGE SCALE GENOMIC DNA]</scope>
    <source>
        <strain evidence="7">SKK-01</strain>
    </source>
</reference>
<dbReference type="Gene3D" id="1.10.287.1040">
    <property type="entry name" value="Exonuclease VII, small subunit"/>
    <property type="match status" value="1"/>
</dbReference>
<dbReference type="GO" id="GO:0008855">
    <property type="term" value="F:exodeoxyribonuclease VII activity"/>
    <property type="evidence" value="ECO:0007669"/>
    <property type="project" value="UniProtKB-UniRule"/>
</dbReference>
<keyword evidence="2 6" id="KW-0963">Cytoplasm</keyword>
<evidence type="ECO:0000313" key="7">
    <source>
        <dbReference type="EMBL" id="KJJ84847.1"/>
    </source>
</evidence>
<keyword evidence="5 6" id="KW-0269">Exonuclease</keyword>
<sequence length="77" mass="8875">MTTKELSFEEAIDKLEKIVYELEEGNITLDNLLNKYEEGVKLVAYCRDVLNKTKKKIEVLNKTKDGVFLAKESTSDF</sequence>
<dbReference type="PANTHER" id="PTHR34137:SF1">
    <property type="entry name" value="EXODEOXYRIBONUCLEASE 7 SMALL SUBUNIT"/>
    <property type="match status" value="1"/>
</dbReference>
<comment type="catalytic activity">
    <reaction evidence="6">
        <text>Exonucleolytic cleavage in either 5'- to 3'- or 3'- to 5'-direction to yield nucleoside 5'-phosphates.</text>
        <dbReference type="EC" id="3.1.11.6"/>
    </reaction>
</comment>
<evidence type="ECO:0000256" key="5">
    <source>
        <dbReference type="ARBA" id="ARBA00022839"/>
    </source>
</evidence>
<dbReference type="InterPro" id="IPR003761">
    <property type="entry name" value="Exonuc_VII_S"/>
</dbReference>
<dbReference type="InterPro" id="IPR037004">
    <property type="entry name" value="Exonuc_VII_ssu_sf"/>
</dbReference>
<dbReference type="NCBIfam" id="TIGR01280">
    <property type="entry name" value="xseB"/>
    <property type="match status" value="1"/>
</dbReference>
<evidence type="ECO:0000256" key="2">
    <source>
        <dbReference type="ARBA" id="ARBA00022490"/>
    </source>
</evidence>
<protein>
    <recommendedName>
        <fullName evidence="6">Exodeoxyribonuclease 7 small subunit</fullName>
        <ecNumber evidence="6">3.1.11.6</ecNumber>
    </recommendedName>
    <alternativeName>
        <fullName evidence="6">Exodeoxyribonuclease VII small subunit</fullName>
        <shortName evidence="6">Exonuclease VII small subunit</shortName>
    </alternativeName>
</protein>
<evidence type="ECO:0000256" key="6">
    <source>
        <dbReference type="HAMAP-Rule" id="MF_00337"/>
    </source>
</evidence>
<dbReference type="EC" id="3.1.11.6" evidence="6"/>
<dbReference type="EMBL" id="JYNY01000249">
    <property type="protein sequence ID" value="KJJ84847.1"/>
    <property type="molecule type" value="Genomic_DNA"/>
</dbReference>
<dbReference type="HAMAP" id="MF_00337">
    <property type="entry name" value="Exonuc_7_S"/>
    <property type="match status" value="1"/>
</dbReference>
<dbReference type="PIRSF" id="PIRSF006488">
    <property type="entry name" value="Exonuc_VII_S"/>
    <property type="match status" value="1"/>
</dbReference>
<accession>A0A0F0CNL9</accession>
<evidence type="ECO:0000256" key="1">
    <source>
        <dbReference type="ARBA" id="ARBA00009998"/>
    </source>
</evidence>
<dbReference type="GO" id="GO:0005829">
    <property type="term" value="C:cytosol"/>
    <property type="evidence" value="ECO:0007669"/>
    <property type="project" value="TreeGrafter"/>
</dbReference>